<accession>A0AAQ3MDJ3</accession>
<keyword evidence="3" id="KW-1185">Reference proteome</keyword>
<proteinExistence type="predicted"/>
<dbReference type="EMBL" id="CP138590">
    <property type="protein sequence ID" value="WPH03932.1"/>
    <property type="molecule type" value="Genomic_DNA"/>
</dbReference>
<sequence length="225" mass="24535">MAAPLLVKAYDSLPSSNKSVRVYSARIDVPDGLPSVSDYAFTNILRSGNSKDVEEALEGMAAIYAKCHLSLANEYTAHIPPLGEITAETSNSVPPHLARRRPGPPWREMTTVPETTSDSSDGGHGIRKTEKKKGIFNFGRSKSEPIVRPMEHMRIGSMGRIIPVGSTTAEAVEWDGLWDLQPHPPRDQEAPGAQQGEQQQQPPRPSQAVPSLERILASHPMPEST</sequence>
<feature type="region of interest" description="Disordered" evidence="1">
    <location>
        <begin position="86"/>
        <end position="131"/>
    </location>
</feature>
<evidence type="ECO:0000313" key="2">
    <source>
        <dbReference type="EMBL" id="WPH03932.1"/>
    </source>
</evidence>
<dbReference type="Proteomes" id="UP001303373">
    <property type="component" value="Chromosome 11"/>
</dbReference>
<evidence type="ECO:0000256" key="1">
    <source>
        <dbReference type="SAM" id="MobiDB-lite"/>
    </source>
</evidence>
<feature type="compositionally biased region" description="Low complexity" evidence="1">
    <location>
        <begin position="190"/>
        <end position="201"/>
    </location>
</feature>
<feature type="region of interest" description="Disordered" evidence="1">
    <location>
        <begin position="178"/>
        <end position="225"/>
    </location>
</feature>
<evidence type="ECO:0000313" key="3">
    <source>
        <dbReference type="Proteomes" id="UP001303373"/>
    </source>
</evidence>
<protein>
    <submittedName>
        <fullName evidence="2">Uncharacterized protein</fullName>
    </submittedName>
</protein>
<gene>
    <name evidence="2" type="ORF">R9X50_00681500</name>
</gene>
<name>A0AAQ3MDJ3_9PEZI</name>
<dbReference type="AlphaFoldDB" id="A0AAQ3MDJ3"/>
<reference evidence="2 3" key="1">
    <citation type="submission" date="2023-11" db="EMBL/GenBank/DDBJ databases">
        <title>An acidophilic fungus is an integral part of prey digestion in a carnivorous sundew plant.</title>
        <authorList>
            <person name="Tsai I.J."/>
        </authorList>
    </citation>
    <scope>NUCLEOTIDE SEQUENCE [LARGE SCALE GENOMIC DNA]</scope>
    <source>
        <strain evidence="2">169a</strain>
    </source>
</reference>
<organism evidence="2 3">
    <name type="scientific">Acrodontium crateriforme</name>
    <dbReference type="NCBI Taxonomy" id="150365"/>
    <lineage>
        <taxon>Eukaryota</taxon>
        <taxon>Fungi</taxon>
        <taxon>Dikarya</taxon>
        <taxon>Ascomycota</taxon>
        <taxon>Pezizomycotina</taxon>
        <taxon>Dothideomycetes</taxon>
        <taxon>Dothideomycetidae</taxon>
        <taxon>Mycosphaerellales</taxon>
        <taxon>Teratosphaeriaceae</taxon>
        <taxon>Acrodontium</taxon>
    </lineage>
</organism>